<accession>A0A8J2RLH6</accession>
<evidence type="ECO:0000256" key="15">
    <source>
        <dbReference type="ARBA" id="ARBA00045102"/>
    </source>
</evidence>
<organism evidence="19 20">
    <name type="scientific">Daphnia galeata</name>
    <dbReference type="NCBI Taxonomy" id="27404"/>
    <lineage>
        <taxon>Eukaryota</taxon>
        <taxon>Metazoa</taxon>
        <taxon>Ecdysozoa</taxon>
        <taxon>Arthropoda</taxon>
        <taxon>Crustacea</taxon>
        <taxon>Branchiopoda</taxon>
        <taxon>Diplostraca</taxon>
        <taxon>Cladocera</taxon>
        <taxon>Anomopoda</taxon>
        <taxon>Daphniidae</taxon>
        <taxon>Daphnia</taxon>
    </lineage>
</organism>
<dbReference type="SMART" id="SM00028">
    <property type="entry name" value="TPR"/>
    <property type="match status" value="5"/>
</dbReference>
<keyword evidence="11" id="KW-0256">Endoplasmic reticulum</keyword>
<comment type="similarity">
    <text evidence="5">Belongs to the TMTC family.</text>
</comment>
<protein>
    <recommendedName>
        <fullName evidence="6">dolichyl-phosphate-mannose--protein mannosyltransferase</fullName>
        <ecNumber evidence="6">2.4.1.109</ecNumber>
    </recommendedName>
</protein>
<evidence type="ECO:0000256" key="3">
    <source>
        <dbReference type="ARBA" id="ARBA00004240"/>
    </source>
</evidence>
<dbReference type="PROSITE" id="PS50005">
    <property type="entry name" value="TPR"/>
    <property type="match status" value="4"/>
</dbReference>
<dbReference type="Pfam" id="PF13432">
    <property type="entry name" value="TPR_16"/>
    <property type="match status" value="1"/>
</dbReference>
<evidence type="ECO:0000256" key="17">
    <source>
        <dbReference type="SAM" id="Phobius"/>
    </source>
</evidence>
<evidence type="ECO:0000256" key="11">
    <source>
        <dbReference type="ARBA" id="ARBA00022824"/>
    </source>
</evidence>
<dbReference type="Proteomes" id="UP000789390">
    <property type="component" value="Unassembled WGS sequence"/>
</dbReference>
<keyword evidence="8 17" id="KW-0812">Transmembrane</keyword>
<feature type="transmembrane region" description="Helical" evidence="17">
    <location>
        <begin position="181"/>
        <end position="207"/>
    </location>
</feature>
<evidence type="ECO:0000256" key="4">
    <source>
        <dbReference type="ARBA" id="ARBA00004922"/>
    </source>
</evidence>
<evidence type="ECO:0000256" key="7">
    <source>
        <dbReference type="ARBA" id="ARBA00022679"/>
    </source>
</evidence>
<feature type="transmembrane region" description="Helical" evidence="17">
    <location>
        <begin position="337"/>
        <end position="362"/>
    </location>
</feature>
<evidence type="ECO:0000259" key="18">
    <source>
        <dbReference type="Pfam" id="PF08409"/>
    </source>
</evidence>
<keyword evidence="10 16" id="KW-0802">TPR repeat</keyword>
<dbReference type="OrthoDB" id="66906at2759"/>
<feature type="transmembrane region" description="Helical" evidence="17">
    <location>
        <begin position="368"/>
        <end position="388"/>
    </location>
</feature>
<evidence type="ECO:0000256" key="2">
    <source>
        <dbReference type="ARBA" id="ARBA00004141"/>
    </source>
</evidence>
<feature type="transmembrane region" description="Helical" evidence="17">
    <location>
        <begin position="267"/>
        <end position="285"/>
    </location>
</feature>
<keyword evidence="12 17" id="KW-1133">Transmembrane helix</keyword>
<evidence type="ECO:0000256" key="13">
    <source>
        <dbReference type="ARBA" id="ARBA00023136"/>
    </source>
</evidence>
<evidence type="ECO:0000256" key="12">
    <source>
        <dbReference type="ARBA" id="ARBA00022989"/>
    </source>
</evidence>
<keyword evidence="13 17" id="KW-0472">Membrane</keyword>
<dbReference type="GO" id="GO:0005789">
    <property type="term" value="C:endoplasmic reticulum membrane"/>
    <property type="evidence" value="ECO:0007669"/>
    <property type="project" value="TreeGrafter"/>
</dbReference>
<dbReference type="Pfam" id="PF13374">
    <property type="entry name" value="TPR_10"/>
    <property type="match status" value="1"/>
</dbReference>
<name>A0A8J2RLH6_9CRUS</name>
<comment type="catalytic activity">
    <reaction evidence="15">
        <text>a di-trans,poly-cis-dolichyl beta-D-mannosyl phosphate + L-seryl-[protein] = 3-O-(alpha-D-mannosyl)-L-seryl-[protein] + a di-trans,poly-cis-dolichyl phosphate + H(+)</text>
        <dbReference type="Rhea" id="RHEA:17377"/>
        <dbReference type="Rhea" id="RHEA-COMP:9863"/>
        <dbReference type="Rhea" id="RHEA-COMP:13546"/>
        <dbReference type="Rhea" id="RHEA-COMP:19498"/>
        <dbReference type="Rhea" id="RHEA-COMP:19501"/>
        <dbReference type="ChEBI" id="CHEBI:15378"/>
        <dbReference type="ChEBI" id="CHEBI:29999"/>
        <dbReference type="ChEBI" id="CHEBI:57683"/>
        <dbReference type="ChEBI" id="CHEBI:58211"/>
        <dbReference type="ChEBI" id="CHEBI:137321"/>
        <dbReference type="EC" id="2.4.1.109"/>
    </reaction>
</comment>
<comment type="caution">
    <text evidence="19">The sequence shown here is derived from an EMBL/GenBank/DDBJ whole genome shotgun (WGS) entry which is preliminary data.</text>
</comment>
<dbReference type="InterPro" id="IPR013618">
    <property type="entry name" value="TMTC_DUF1736"/>
</dbReference>
<evidence type="ECO:0000313" key="19">
    <source>
        <dbReference type="EMBL" id="CAH0102165.1"/>
    </source>
</evidence>
<feature type="repeat" description="TPR" evidence="16">
    <location>
        <begin position="674"/>
        <end position="707"/>
    </location>
</feature>
<evidence type="ECO:0000256" key="9">
    <source>
        <dbReference type="ARBA" id="ARBA00022737"/>
    </source>
</evidence>
<evidence type="ECO:0000256" key="5">
    <source>
        <dbReference type="ARBA" id="ARBA00007882"/>
    </source>
</evidence>
<dbReference type="EC" id="2.4.1.109" evidence="6"/>
<evidence type="ECO:0000256" key="8">
    <source>
        <dbReference type="ARBA" id="ARBA00022692"/>
    </source>
</evidence>
<dbReference type="InterPro" id="IPR011990">
    <property type="entry name" value="TPR-like_helical_dom_sf"/>
</dbReference>
<keyword evidence="20" id="KW-1185">Reference proteome</keyword>
<evidence type="ECO:0000256" key="10">
    <source>
        <dbReference type="ARBA" id="ARBA00022803"/>
    </source>
</evidence>
<dbReference type="PROSITE" id="PS50293">
    <property type="entry name" value="TPR_REGION"/>
    <property type="match status" value="1"/>
</dbReference>
<feature type="transmembrane region" description="Helical" evidence="17">
    <location>
        <begin position="147"/>
        <end position="169"/>
    </location>
</feature>
<dbReference type="EMBL" id="CAKKLH010000075">
    <property type="protein sequence ID" value="CAH0102165.1"/>
    <property type="molecule type" value="Genomic_DNA"/>
</dbReference>
<feature type="repeat" description="TPR" evidence="16">
    <location>
        <begin position="439"/>
        <end position="472"/>
    </location>
</feature>
<gene>
    <name evidence="19" type="ORF">DGAL_LOCUS4555</name>
</gene>
<feature type="repeat" description="TPR" evidence="16">
    <location>
        <begin position="473"/>
        <end position="506"/>
    </location>
</feature>
<comment type="catalytic activity">
    <reaction evidence="14">
        <text>a di-trans,poly-cis-dolichyl beta-D-mannosyl phosphate + L-threonyl-[protein] = 3-O-(alpha-D-mannosyl)-L-threonyl-[protein] + a di-trans,poly-cis-dolichyl phosphate + H(+)</text>
        <dbReference type="Rhea" id="RHEA:53396"/>
        <dbReference type="Rhea" id="RHEA-COMP:11060"/>
        <dbReference type="Rhea" id="RHEA-COMP:13547"/>
        <dbReference type="Rhea" id="RHEA-COMP:19498"/>
        <dbReference type="Rhea" id="RHEA-COMP:19501"/>
        <dbReference type="ChEBI" id="CHEBI:15378"/>
        <dbReference type="ChEBI" id="CHEBI:30013"/>
        <dbReference type="ChEBI" id="CHEBI:57683"/>
        <dbReference type="ChEBI" id="CHEBI:58211"/>
        <dbReference type="ChEBI" id="CHEBI:137323"/>
        <dbReference type="EC" id="2.4.1.109"/>
    </reaction>
</comment>
<dbReference type="InterPro" id="IPR052384">
    <property type="entry name" value="TMTC_O-mannosyltransferase"/>
</dbReference>
<comment type="function">
    <text evidence="1">Transfers mannosyl residues to the hydroxyl group of serine or threonine residues.</text>
</comment>
<dbReference type="Gene3D" id="1.25.40.10">
    <property type="entry name" value="Tetratricopeptide repeat domain"/>
    <property type="match status" value="3"/>
</dbReference>
<sequence>MNDLAVVICPLVAFLLYYNTLHAGFVYDDKRAILENADIAPGSPLKDLLLHDFWGTPLNASGSHGSYRPLITLSFRWTAQLVGLDRAYWFHWINVLLHCIVTAVVTLMAGRISALLFHRRDHVASTFYYGSYVSGLLFAVHPIHCEAVAGLVGRADIVCTLFFLAGLLTYTKRKSNLTATLILTCAAFFSKEYGIMLTPVCLLYDLVAISRFMKMNRMLFNWSVLISWSLVLVLFRFWLSDFQTPQFARADNPTAASPSWTTRSLTFLYLPVFHFGLLLWPRWLSFDWSMDAIQPVISLKDIRNIVTIVFYTVLIMAIRKIVIVSTPSESRCKQRRIVVALTIIIITIPFLPATNLFSYVGFVVAERILYLPSVGFCLMVGLGTQILTTSVKLRPYQHQMMFYSITILLLAMGWRTIKRNGDWIDEEHLYRSGIEINPPKAHGNLGVVLQQSGRLTEAEWNFKRALSYRPNMADVHHNLGNLYQQQVRYEESLQAYNRAIHFRPQLAGKFSIHILLYFFFLFIIIEAYSEKAKVLFKLKRWPEAERTLLECTRLTTDNFLRDSTAHQTAKESATILLGDLLSRNASREKEAEDWLLRARQLAPRNPLVYYQLGEFLSARSRYDEAAEVLVQAAEMDPNNVGWTVAAAHALHDASRNVEAEIYFRRAVNLFPMVISHRLNLGAVLHVQGKFDEAEQVYLKALHLSPNHPLTTANLQRLRNSLQNKNHRNQSLT</sequence>
<evidence type="ECO:0000256" key="6">
    <source>
        <dbReference type="ARBA" id="ARBA00012839"/>
    </source>
</evidence>
<feature type="repeat" description="TPR" evidence="16">
    <location>
        <begin position="606"/>
        <end position="639"/>
    </location>
</feature>
<feature type="domain" description="DUF1736" evidence="18">
    <location>
        <begin position="242"/>
        <end position="315"/>
    </location>
</feature>
<feature type="transmembrane region" description="Helical" evidence="17">
    <location>
        <begin position="89"/>
        <end position="110"/>
    </location>
</feature>
<feature type="transmembrane region" description="Helical" evidence="17">
    <location>
        <begin position="510"/>
        <end position="529"/>
    </location>
</feature>
<dbReference type="Pfam" id="PF13424">
    <property type="entry name" value="TPR_12"/>
    <property type="match status" value="1"/>
</dbReference>
<evidence type="ECO:0000256" key="16">
    <source>
        <dbReference type="PROSITE-ProRule" id="PRU00339"/>
    </source>
</evidence>
<feature type="transmembrane region" description="Helical" evidence="17">
    <location>
        <begin position="305"/>
        <end position="325"/>
    </location>
</feature>
<evidence type="ECO:0000256" key="1">
    <source>
        <dbReference type="ARBA" id="ARBA00003582"/>
    </source>
</evidence>
<reference evidence="19" key="1">
    <citation type="submission" date="2021-11" db="EMBL/GenBank/DDBJ databases">
        <authorList>
            <person name="Schell T."/>
        </authorList>
    </citation>
    <scope>NUCLEOTIDE SEQUENCE</scope>
    <source>
        <strain evidence="19">M5</strain>
    </source>
</reference>
<proteinExistence type="inferred from homology"/>
<dbReference type="UniPathway" id="UPA00378"/>
<dbReference type="SUPFAM" id="SSF48452">
    <property type="entry name" value="TPR-like"/>
    <property type="match status" value="2"/>
</dbReference>
<comment type="subcellular location">
    <subcellularLocation>
        <location evidence="3">Endoplasmic reticulum</location>
    </subcellularLocation>
    <subcellularLocation>
        <location evidence="2">Membrane</location>
        <topology evidence="2">Multi-pass membrane protein</topology>
    </subcellularLocation>
</comment>
<keyword evidence="9" id="KW-0677">Repeat</keyword>
<dbReference type="GO" id="GO:0004169">
    <property type="term" value="F:dolichyl-phosphate-mannose-protein mannosyltransferase activity"/>
    <property type="evidence" value="ECO:0007669"/>
    <property type="project" value="UniProtKB-EC"/>
</dbReference>
<feature type="transmembrane region" description="Helical" evidence="17">
    <location>
        <begin position="219"/>
        <end position="239"/>
    </location>
</feature>
<evidence type="ECO:0000313" key="20">
    <source>
        <dbReference type="Proteomes" id="UP000789390"/>
    </source>
</evidence>
<dbReference type="InterPro" id="IPR019734">
    <property type="entry name" value="TPR_rpt"/>
</dbReference>
<dbReference type="Pfam" id="PF08409">
    <property type="entry name" value="TMTC_DUF1736"/>
    <property type="match status" value="1"/>
</dbReference>
<comment type="pathway">
    <text evidence="4">Protein modification; protein glycosylation.</text>
</comment>
<dbReference type="PANTHER" id="PTHR44216:SF3">
    <property type="entry name" value="PROTEIN O-MANNOSYL-TRANSFERASE TMTC2"/>
    <property type="match status" value="1"/>
</dbReference>
<dbReference type="AlphaFoldDB" id="A0A8J2RLH6"/>
<keyword evidence="7" id="KW-0808">Transferase</keyword>
<dbReference type="PANTHER" id="PTHR44216">
    <property type="entry name" value="PROTEIN O-MANNOSYL-TRANSFERASE TMTC2"/>
    <property type="match status" value="1"/>
</dbReference>
<evidence type="ECO:0000256" key="14">
    <source>
        <dbReference type="ARBA" id="ARBA00045085"/>
    </source>
</evidence>